<gene>
    <name evidence="1" type="ORF">NE237_015294</name>
</gene>
<protein>
    <submittedName>
        <fullName evidence="1">Uncharacterized protein</fullName>
    </submittedName>
</protein>
<dbReference type="GO" id="GO:0005783">
    <property type="term" value="C:endoplasmic reticulum"/>
    <property type="evidence" value="ECO:0007669"/>
    <property type="project" value="TreeGrafter"/>
</dbReference>
<dbReference type="EMBL" id="JAMYWD010000006">
    <property type="protein sequence ID" value="KAJ4968593.1"/>
    <property type="molecule type" value="Genomic_DNA"/>
</dbReference>
<comment type="caution">
    <text evidence="1">The sequence shown here is derived from an EMBL/GenBank/DDBJ whole genome shotgun (WGS) entry which is preliminary data.</text>
</comment>
<accession>A0A9Q0QQY1</accession>
<sequence>MQFRLDLLAQQLPTEEEVQSAQSVLESWKEIYQSLHLGLRNANLQAKVNIRKAAQAETYMLKKQSDTPSGT</sequence>
<dbReference type="GO" id="GO:0006890">
    <property type="term" value="P:retrograde vesicle-mediated transport, Golgi to endoplasmic reticulum"/>
    <property type="evidence" value="ECO:0007669"/>
    <property type="project" value="InterPro"/>
</dbReference>
<organism evidence="1 2">
    <name type="scientific">Protea cynaroides</name>
    <dbReference type="NCBI Taxonomy" id="273540"/>
    <lineage>
        <taxon>Eukaryota</taxon>
        <taxon>Viridiplantae</taxon>
        <taxon>Streptophyta</taxon>
        <taxon>Embryophyta</taxon>
        <taxon>Tracheophyta</taxon>
        <taxon>Spermatophyta</taxon>
        <taxon>Magnoliopsida</taxon>
        <taxon>Proteales</taxon>
        <taxon>Proteaceae</taxon>
        <taxon>Protea</taxon>
    </lineage>
</organism>
<proteinExistence type="predicted"/>
<dbReference type="PANTHER" id="PTHR12825:SF0">
    <property type="entry name" value="VESICLE TRANSPORT PROTEIN SEC20"/>
    <property type="match status" value="1"/>
</dbReference>
<dbReference type="Proteomes" id="UP001141806">
    <property type="component" value="Unassembled WGS sequence"/>
</dbReference>
<name>A0A9Q0QQY1_9MAGN</name>
<dbReference type="InterPro" id="IPR005606">
    <property type="entry name" value="Sec20"/>
</dbReference>
<keyword evidence="2" id="KW-1185">Reference proteome</keyword>
<evidence type="ECO:0000313" key="1">
    <source>
        <dbReference type="EMBL" id="KAJ4968593.1"/>
    </source>
</evidence>
<reference evidence="1" key="1">
    <citation type="journal article" date="2023" name="Plant J.">
        <title>The genome of the king protea, Protea cynaroides.</title>
        <authorList>
            <person name="Chang J."/>
            <person name="Duong T.A."/>
            <person name="Schoeman C."/>
            <person name="Ma X."/>
            <person name="Roodt D."/>
            <person name="Barker N."/>
            <person name="Li Z."/>
            <person name="Van de Peer Y."/>
            <person name="Mizrachi E."/>
        </authorList>
    </citation>
    <scope>NUCLEOTIDE SEQUENCE</scope>
    <source>
        <tissue evidence="1">Young leaves</tissue>
    </source>
</reference>
<dbReference type="OrthoDB" id="46868at2759"/>
<dbReference type="AlphaFoldDB" id="A0A9Q0QQY1"/>
<dbReference type="PANTHER" id="PTHR12825">
    <property type="entry name" value="BNIP1-RELATED"/>
    <property type="match status" value="1"/>
</dbReference>
<dbReference type="GO" id="GO:0005484">
    <property type="term" value="F:SNAP receptor activity"/>
    <property type="evidence" value="ECO:0007669"/>
    <property type="project" value="InterPro"/>
</dbReference>
<dbReference type="GO" id="GO:0031201">
    <property type="term" value="C:SNARE complex"/>
    <property type="evidence" value="ECO:0007669"/>
    <property type="project" value="TreeGrafter"/>
</dbReference>
<evidence type="ECO:0000313" key="2">
    <source>
        <dbReference type="Proteomes" id="UP001141806"/>
    </source>
</evidence>